<dbReference type="GO" id="GO:0000772">
    <property type="term" value="F:mating pheromone activity"/>
    <property type="evidence" value="ECO:0007669"/>
    <property type="project" value="InterPro"/>
</dbReference>
<keyword evidence="3" id="KW-1185">Reference proteome</keyword>
<dbReference type="STRING" id="578458.D8QF31"/>
<evidence type="ECO:0000256" key="1">
    <source>
        <dbReference type="SAM" id="MobiDB-lite"/>
    </source>
</evidence>
<evidence type="ECO:0000313" key="2">
    <source>
        <dbReference type="EMBL" id="EFI93341.1"/>
    </source>
</evidence>
<dbReference type="GO" id="GO:0016020">
    <property type="term" value="C:membrane"/>
    <property type="evidence" value="ECO:0007669"/>
    <property type="project" value="InterPro"/>
</dbReference>
<dbReference type="KEGG" id="scm:SCHCO_083222"/>
<name>D8QF31_SCHCM</name>
<protein>
    <submittedName>
        <fullName evidence="2">Peptide mating pheromone bbp2-1</fullName>
    </submittedName>
</protein>
<dbReference type="Proteomes" id="UP000007431">
    <property type="component" value="Unassembled WGS sequence"/>
</dbReference>
<feature type="region of interest" description="Disordered" evidence="1">
    <location>
        <begin position="15"/>
        <end position="35"/>
    </location>
</feature>
<gene>
    <name evidence="2" type="primary">bbp2-1</name>
    <name evidence="2" type="ORF">SCHCODRAFT_83222</name>
</gene>
<dbReference type="VEuPathDB" id="FungiDB:SCHCODRAFT_083222"/>
<dbReference type="InParanoid" id="D8QF31"/>
<dbReference type="RefSeq" id="XP_003028244.1">
    <property type="nucleotide sequence ID" value="XM_003028198.1"/>
</dbReference>
<organism evidence="3">
    <name type="scientific">Schizophyllum commune (strain H4-8 / FGSC 9210)</name>
    <name type="common">Split gill fungus</name>
    <dbReference type="NCBI Taxonomy" id="578458"/>
    <lineage>
        <taxon>Eukaryota</taxon>
        <taxon>Fungi</taxon>
        <taxon>Dikarya</taxon>
        <taxon>Basidiomycota</taxon>
        <taxon>Agaricomycotina</taxon>
        <taxon>Agaricomycetes</taxon>
        <taxon>Agaricomycetidae</taxon>
        <taxon>Agaricales</taxon>
        <taxon>Schizophyllaceae</taxon>
        <taxon>Schizophyllum</taxon>
    </lineage>
</organism>
<dbReference type="HOGENOM" id="CLU_2513919_0_0_1"/>
<dbReference type="Pfam" id="PF08015">
    <property type="entry name" value="Pheromone"/>
    <property type="match status" value="1"/>
</dbReference>
<reference evidence="2 3" key="1">
    <citation type="journal article" date="2010" name="Nat. Biotechnol.">
        <title>Genome sequence of the model mushroom Schizophyllum commune.</title>
        <authorList>
            <person name="Ohm R.A."/>
            <person name="de Jong J.F."/>
            <person name="Lugones L.G."/>
            <person name="Aerts A."/>
            <person name="Kothe E."/>
            <person name="Stajich J.E."/>
            <person name="de Vries R.P."/>
            <person name="Record E."/>
            <person name="Levasseur A."/>
            <person name="Baker S.E."/>
            <person name="Bartholomew K.A."/>
            <person name="Coutinho P.M."/>
            <person name="Erdmann S."/>
            <person name="Fowler T.J."/>
            <person name="Gathman A.C."/>
            <person name="Lombard V."/>
            <person name="Henrissat B."/>
            <person name="Knabe N."/>
            <person name="Kuees U."/>
            <person name="Lilly W.W."/>
            <person name="Lindquist E."/>
            <person name="Lucas S."/>
            <person name="Magnuson J.K."/>
            <person name="Piumi F."/>
            <person name="Raudaskoski M."/>
            <person name="Salamov A."/>
            <person name="Schmutz J."/>
            <person name="Schwarze F.W.M.R."/>
            <person name="vanKuyk P.A."/>
            <person name="Horton J.S."/>
            <person name="Grigoriev I.V."/>
            <person name="Woesten H.A.B."/>
        </authorList>
    </citation>
    <scope>NUCLEOTIDE SEQUENCE [LARGE SCALE GENOMIC DNA]</scope>
    <source>
        <strain evidence="3">H4-8 / FGSC 9210</strain>
    </source>
</reference>
<dbReference type="InterPro" id="IPR012597">
    <property type="entry name" value="Pheromone"/>
</dbReference>
<sequence>MDSFDDLLDFLGAGTSRPAEASARNPLGSSSASSSSASLAASTSDLLSASPSSAPTSPDDVIMSILADAEHGYGGSNVHGWCVVA</sequence>
<accession>D8QF31</accession>
<proteinExistence type="predicted"/>
<dbReference type="GeneID" id="9592014"/>
<dbReference type="AlphaFoldDB" id="D8QF31"/>
<evidence type="ECO:0000313" key="3">
    <source>
        <dbReference type="Proteomes" id="UP000007431"/>
    </source>
</evidence>
<dbReference type="EMBL" id="GL377311">
    <property type="protein sequence ID" value="EFI93341.1"/>
    <property type="molecule type" value="Genomic_DNA"/>
</dbReference>